<dbReference type="Proteomes" id="UP000078387">
    <property type="component" value="Unassembled WGS sequence"/>
</dbReference>
<dbReference type="SMART" id="SM00175">
    <property type="entry name" value="RAB"/>
    <property type="match status" value="1"/>
</dbReference>
<dbReference type="VEuPathDB" id="AmoebaDB:EHI7A_022060"/>
<proteinExistence type="predicted"/>
<dbReference type="Gene3D" id="3.40.50.300">
    <property type="entry name" value="P-loop containing nucleotide triphosphate hydrolases"/>
    <property type="match status" value="1"/>
</dbReference>
<dbReference type="SMART" id="SM00174">
    <property type="entry name" value="RHO"/>
    <property type="match status" value="1"/>
</dbReference>
<dbReference type="EMBL" id="BDEQ01000001">
    <property type="protein sequence ID" value="GAT93063.1"/>
    <property type="molecule type" value="Genomic_DNA"/>
</dbReference>
<dbReference type="InterPro" id="IPR001806">
    <property type="entry name" value="Small_GTPase"/>
</dbReference>
<accession>A0A5K1UIK3</accession>
<dbReference type="PANTHER" id="PTHR47978">
    <property type="match status" value="1"/>
</dbReference>
<sequence length="210" mass="23959">MTEPITPRRKRRLSDIFRLPKKESREDDSSSKYKYGKKSILFIGDLIADKNELVNTYLNGKYLAGKSQKVDNEVIVKRLDDEGKCKVVIMTCEGEENYPGNRKRLYEGRDIVVLTYAVDNLESFKNIEELWLPEVAFYDEGAYLGLIGTHSESDAVVTQEEVLQFAKNNNIPFVAEVSSKNYSNIDETFFDLILKAVNADFAKKGLPLIK</sequence>
<gene>
    <name evidence="2" type="ORF">CL6EHI_096660</name>
</gene>
<keyword evidence="1" id="KW-0547">Nucleotide-binding</keyword>
<dbReference type="FunFam" id="3.40.50.300:FF:003087">
    <property type="entry name" value="GTP-binding protein, Ras family protein"/>
    <property type="match status" value="1"/>
</dbReference>
<dbReference type="VEuPathDB" id="AmoebaDB:EHI_096660"/>
<organism evidence="2 3">
    <name type="scientific">Entamoeba histolytica</name>
    <dbReference type="NCBI Taxonomy" id="5759"/>
    <lineage>
        <taxon>Eukaryota</taxon>
        <taxon>Amoebozoa</taxon>
        <taxon>Evosea</taxon>
        <taxon>Archamoebae</taxon>
        <taxon>Mastigamoebida</taxon>
        <taxon>Entamoebidae</taxon>
        <taxon>Entamoeba</taxon>
    </lineage>
</organism>
<dbReference type="VEuPathDB" id="AmoebaDB:KM1_052210"/>
<protein>
    <submittedName>
        <fullName evidence="2">GTP-binding protein Ras family</fullName>
    </submittedName>
</protein>
<dbReference type="AlphaFoldDB" id="A0A5K1UIK3"/>
<dbReference type="VEuPathDB" id="AmoebaDB:EHI5A_043420"/>
<dbReference type="InterPro" id="IPR027417">
    <property type="entry name" value="P-loop_NTPase"/>
</dbReference>
<comment type="caution">
    <text evidence="2">The sequence shown here is derived from an EMBL/GenBank/DDBJ whole genome shotgun (WGS) entry which is preliminary data.</text>
</comment>
<dbReference type="GO" id="GO:0003924">
    <property type="term" value="F:GTPase activity"/>
    <property type="evidence" value="ECO:0007669"/>
    <property type="project" value="InterPro"/>
</dbReference>
<dbReference type="GO" id="GO:0005525">
    <property type="term" value="F:GTP binding"/>
    <property type="evidence" value="ECO:0007669"/>
    <property type="project" value="InterPro"/>
</dbReference>
<evidence type="ECO:0000313" key="3">
    <source>
        <dbReference type="Proteomes" id="UP000078387"/>
    </source>
</evidence>
<evidence type="ECO:0000256" key="1">
    <source>
        <dbReference type="ARBA" id="ARBA00022741"/>
    </source>
</evidence>
<name>A0A5K1UIK3_ENTHI</name>
<reference evidence="2 3" key="1">
    <citation type="submission" date="2016-05" db="EMBL/GenBank/DDBJ databases">
        <title>First whole genome sequencing of Entamoeba histolytica HM1:IMSS-clone-6.</title>
        <authorList>
            <person name="Mukherjee Avik.K."/>
            <person name="Izumyama S."/>
            <person name="Nakada-Tsukui K."/>
            <person name="Nozaki T."/>
        </authorList>
    </citation>
    <scope>NUCLEOTIDE SEQUENCE [LARGE SCALE GENOMIC DNA]</scope>
    <source>
        <strain evidence="2 3">HM1:IMSS clone 6</strain>
    </source>
</reference>
<dbReference type="Pfam" id="PF00071">
    <property type="entry name" value="Ras"/>
    <property type="match status" value="1"/>
</dbReference>
<dbReference type="SUPFAM" id="SSF52540">
    <property type="entry name" value="P-loop containing nucleoside triphosphate hydrolases"/>
    <property type="match status" value="1"/>
</dbReference>
<dbReference type="PROSITE" id="PS51419">
    <property type="entry name" value="RAB"/>
    <property type="match status" value="1"/>
</dbReference>
<evidence type="ECO:0000313" key="2">
    <source>
        <dbReference type="EMBL" id="GAT93063.1"/>
    </source>
</evidence>
<dbReference type="VEuPathDB" id="AmoebaDB:EHI8A_019060"/>